<organism evidence="1 2">
    <name type="scientific">Flavobacterium algoritolerans</name>
    <dbReference type="NCBI Taxonomy" id="3041254"/>
    <lineage>
        <taxon>Bacteria</taxon>
        <taxon>Pseudomonadati</taxon>
        <taxon>Bacteroidota</taxon>
        <taxon>Flavobacteriia</taxon>
        <taxon>Flavobacteriales</taxon>
        <taxon>Flavobacteriaceae</taxon>
        <taxon>Flavobacterium</taxon>
    </lineage>
</organism>
<dbReference type="RefSeq" id="WP_282715327.1">
    <property type="nucleotide sequence ID" value="NZ_JASCRZ010000001.1"/>
</dbReference>
<evidence type="ECO:0000313" key="2">
    <source>
        <dbReference type="Proteomes" id="UP001243403"/>
    </source>
</evidence>
<keyword evidence="2" id="KW-1185">Reference proteome</keyword>
<accession>A0ABT6V7V8</accession>
<evidence type="ECO:0000313" key="1">
    <source>
        <dbReference type="EMBL" id="MDI5894026.1"/>
    </source>
</evidence>
<gene>
    <name evidence="1" type="ORF">QLS65_03920</name>
</gene>
<reference evidence="1 2" key="1">
    <citation type="submission" date="2023-04" db="EMBL/GenBank/DDBJ databases">
        <title>Two novel species of Flavobacterium.</title>
        <authorList>
            <person name="Liu Q."/>
            <person name="Xin Y.-H."/>
        </authorList>
    </citation>
    <scope>NUCLEOTIDE SEQUENCE [LARGE SCALE GENOMIC DNA]</scope>
    <source>
        <strain evidence="1 2">LB1P51</strain>
    </source>
</reference>
<dbReference type="Proteomes" id="UP001243403">
    <property type="component" value="Unassembled WGS sequence"/>
</dbReference>
<dbReference type="EMBL" id="JASCRZ010000001">
    <property type="protein sequence ID" value="MDI5894026.1"/>
    <property type="molecule type" value="Genomic_DNA"/>
</dbReference>
<protein>
    <submittedName>
        <fullName evidence="1">Uncharacterized protein</fullName>
    </submittedName>
</protein>
<proteinExistence type="predicted"/>
<name>A0ABT6V7V8_9FLAO</name>
<sequence length="442" mass="49063">MQSCSTEEALLQNESNIQTVSREQAIQFLQQNPLKVNGNKTSKTTTLSNYDAITLEKITNSDQLLTVIPLPDSDKQQNSRVLLLTVNDTLKSVVFTMYPDVAQSTNEFSGRVLITSINGDFFKGFRMKNGYIISKFIKKPSTSTTNKIESKSTTAYATEPIELQEVIIPARKPVQSLTVAYLYVYSWELDSSSSSLLNWGFGGGGGGSGAEPVVAEEEDFEDKIDDSELNPCLTQVLLDLKNLKEGKIASIIKTFSGEEPCYNWTIKSDNSKFLSTTGSTSSVYDTASKSAISTFHPLSFPNATDLSWARTIMHEGIHAYLVSFFANDITKANIDFADLVVEFAKTQDLNLAHHEEFVRKFSSNISISLQEYGISKGYNLTKQFYDDMSWAGLYKTAAFEKLDNATKERIINVIAYEAIGKDFNGDSIIQNGTKIICNEQTN</sequence>
<comment type="caution">
    <text evidence="1">The sequence shown here is derived from an EMBL/GenBank/DDBJ whole genome shotgun (WGS) entry which is preliminary data.</text>
</comment>